<evidence type="ECO:0000259" key="5">
    <source>
        <dbReference type="Pfam" id="PF25989"/>
    </source>
</evidence>
<feature type="domain" description="YknX-like barrel-sandwich hybrid" evidence="4">
    <location>
        <begin position="69"/>
        <end position="198"/>
    </location>
</feature>
<proteinExistence type="inferred from homology"/>
<evidence type="ECO:0000313" key="8">
    <source>
        <dbReference type="Proteomes" id="UP001597079"/>
    </source>
</evidence>
<dbReference type="PANTHER" id="PTHR30469">
    <property type="entry name" value="MULTIDRUG RESISTANCE PROTEIN MDTA"/>
    <property type="match status" value="1"/>
</dbReference>
<dbReference type="Proteomes" id="UP001597079">
    <property type="component" value="Unassembled WGS sequence"/>
</dbReference>
<dbReference type="InterPro" id="IPR058636">
    <property type="entry name" value="Beta-barrel_YknX"/>
</dbReference>
<keyword evidence="3" id="KW-0812">Transmembrane</keyword>
<evidence type="ECO:0000259" key="6">
    <source>
        <dbReference type="Pfam" id="PF25990"/>
    </source>
</evidence>
<dbReference type="Gene3D" id="2.40.50.100">
    <property type="match status" value="1"/>
</dbReference>
<dbReference type="RefSeq" id="WP_377942124.1">
    <property type="nucleotide sequence ID" value="NZ_JBHUCX010000018.1"/>
</dbReference>
<accession>A0ABW4JF08</accession>
<dbReference type="SUPFAM" id="SSF111369">
    <property type="entry name" value="HlyD-like secretion proteins"/>
    <property type="match status" value="1"/>
</dbReference>
<keyword evidence="8" id="KW-1185">Reference proteome</keyword>
<dbReference type="Gene3D" id="2.40.420.20">
    <property type="match status" value="1"/>
</dbReference>
<dbReference type="NCBIfam" id="TIGR01730">
    <property type="entry name" value="RND_mfp"/>
    <property type="match status" value="1"/>
</dbReference>
<sequence>MQHERTKARSKSWIVIVIVGFLLILFCVVGYILWHRRHQPATVQVLTVRAQTMKRTIFAAGQVKPVDRQIIYASTLSVPVKKLDVHVGEHVKQGQPLLELDNTSQQAAIASAESTLAQANAAYQRALAGYNSAPSLLKQVWLPQVDAAQSAVDQAQDQLDTAQAQLAATKVTANFTGIVLIANMEGVDASGQESPVIELAGAAKQIVIELSEVDATHAQKGMRVSMTSDAYPNQTFKGVVSQVAPYAQTTDSGTGQVEVDVTPKGTFQLPYGYDVDCTIASATHSKVPTIPYTALVQEGTNYAVYVLEGNRVKKVTVQLGITNNTSVEVVKGVSVGQKIINNPPENLQNNRVVNTK</sequence>
<evidence type="ECO:0000259" key="4">
    <source>
        <dbReference type="Pfam" id="PF25984"/>
    </source>
</evidence>
<dbReference type="Gene3D" id="2.40.30.170">
    <property type="match status" value="1"/>
</dbReference>
<feature type="transmembrane region" description="Helical" evidence="3">
    <location>
        <begin position="12"/>
        <end position="34"/>
    </location>
</feature>
<feature type="domain" description="YknX-like C-terminal permuted SH3-like" evidence="5">
    <location>
        <begin position="289"/>
        <end position="349"/>
    </location>
</feature>
<reference evidence="8" key="1">
    <citation type="journal article" date="2019" name="Int. J. Syst. Evol. Microbiol.">
        <title>The Global Catalogue of Microorganisms (GCM) 10K type strain sequencing project: providing services to taxonomists for standard genome sequencing and annotation.</title>
        <authorList>
            <consortium name="The Broad Institute Genomics Platform"/>
            <consortium name="The Broad Institute Genome Sequencing Center for Infectious Disease"/>
            <person name="Wu L."/>
            <person name="Ma J."/>
        </authorList>
    </citation>
    <scope>NUCLEOTIDE SEQUENCE [LARGE SCALE GENOMIC DNA]</scope>
    <source>
        <strain evidence="8">CGMCC 1.12286</strain>
    </source>
</reference>
<keyword evidence="3" id="KW-1133">Transmembrane helix</keyword>
<feature type="coiled-coil region" evidence="2">
    <location>
        <begin position="145"/>
        <end position="172"/>
    </location>
</feature>
<dbReference type="Pfam" id="PF25984">
    <property type="entry name" value="BSH_YknX"/>
    <property type="match status" value="1"/>
</dbReference>
<dbReference type="InterPro" id="IPR058637">
    <property type="entry name" value="YknX-like_C"/>
</dbReference>
<evidence type="ECO:0000256" key="2">
    <source>
        <dbReference type="SAM" id="Coils"/>
    </source>
</evidence>
<evidence type="ECO:0000256" key="3">
    <source>
        <dbReference type="SAM" id="Phobius"/>
    </source>
</evidence>
<feature type="domain" description="YknX-like beta-barrel" evidence="6">
    <location>
        <begin position="209"/>
        <end position="255"/>
    </location>
</feature>
<dbReference type="EMBL" id="JBHUCX010000018">
    <property type="protein sequence ID" value="MFD1674256.1"/>
    <property type="molecule type" value="Genomic_DNA"/>
</dbReference>
<keyword evidence="3" id="KW-0472">Membrane</keyword>
<dbReference type="Pfam" id="PF25990">
    <property type="entry name" value="Beta-barrel_YknX"/>
    <property type="match status" value="1"/>
</dbReference>
<comment type="caution">
    <text evidence="7">The sequence shown here is derived from an EMBL/GenBank/DDBJ whole genome shotgun (WGS) entry which is preliminary data.</text>
</comment>
<evidence type="ECO:0000256" key="1">
    <source>
        <dbReference type="ARBA" id="ARBA00009477"/>
    </source>
</evidence>
<comment type="similarity">
    <text evidence="1">Belongs to the membrane fusion protein (MFP) (TC 8.A.1) family.</text>
</comment>
<keyword evidence="2" id="KW-0175">Coiled coil</keyword>
<name>A0ABW4JF08_9BACL</name>
<dbReference type="Pfam" id="PF25989">
    <property type="entry name" value="YknX_C"/>
    <property type="match status" value="1"/>
</dbReference>
<gene>
    <name evidence="7" type="ORF">ACFSB2_05950</name>
</gene>
<evidence type="ECO:0000313" key="7">
    <source>
        <dbReference type="EMBL" id="MFD1674256.1"/>
    </source>
</evidence>
<protein>
    <submittedName>
        <fullName evidence="7">Efflux RND transporter periplasmic adaptor subunit</fullName>
    </submittedName>
</protein>
<dbReference type="InterPro" id="IPR058639">
    <property type="entry name" value="BSH_YknX-like"/>
</dbReference>
<organism evidence="7 8">
    <name type="scientific">Alicyclobacillus fodiniaquatilis</name>
    <dbReference type="NCBI Taxonomy" id="1661150"/>
    <lineage>
        <taxon>Bacteria</taxon>
        <taxon>Bacillati</taxon>
        <taxon>Bacillota</taxon>
        <taxon>Bacilli</taxon>
        <taxon>Bacillales</taxon>
        <taxon>Alicyclobacillaceae</taxon>
        <taxon>Alicyclobacillus</taxon>
    </lineage>
</organism>
<dbReference type="InterPro" id="IPR006143">
    <property type="entry name" value="RND_pump_MFP"/>
</dbReference>
<dbReference type="PANTHER" id="PTHR30469:SF33">
    <property type="entry name" value="SLR1207 PROTEIN"/>
    <property type="match status" value="1"/>
</dbReference>